<evidence type="ECO:0000256" key="1">
    <source>
        <dbReference type="ARBA" id="ARBA00007251"/>
    </source>
</evidence>
<dbReference type="GO" id="GO:0046523">
    <property type="term" value="F:S-methyl-5-thioribose-1-phosphate isomerase activity"/>
    <property type="evidence" value="ECO:0007669"/>
    <property type="project" value="UniProtKB-EC"/>
</dbReference>
<dbReference type="PANTHER" id="PTHR45860:SF1">
    <property type="entry name" value="TRANSLATION INITIATION FACTOR EIF-2B SUBUNIT ALPHA"/>
    <property type="match status" value="1"/>
</dbReference>
<protein>
    <submittedName>
        <fullName evidence="5">Methylthioribose-1-phosphate isomerase</fullName>
        <ecNumber evidence="5">5.3.1.23</ecNumber>
    </submittedName>
</protein>
<dbReference type="SUPFAM" id="SSF100950">
    <property type="entry name" value="NagB/RpiA/CoA transferase-like"/>
    <property type="match status" value="1"/>
</dbReference>
<reference evidence="5" key="1">
    <citation type="submission" date="2016-02" db="EMBL/GenBank/DDBJ databases">
        <title>Draft Genome Sequence of Sporotomaculum syntrophicum Strain FB, a Syntrophic Benzoate Degrader.</title>
        <authorList>
            <person name="Nobu M.K."/>
            <person name="Narihiro T."/>
            <person name="Qiu Y.-L."/>
            <person name="Ohashi A."/>
            <person name="Liu W.-T."/>
            <person name="Yuji S."/>
        </authorList>
    </citation>
    <scope>NUCLEOTIDE SEQUENCE</scope>
    <source>
        <strain evidence="5">FB</strain>
    </source>
</reference>
<dbReference type="EMBL" id="LSRS01000002">
    <property type="protein sequence ID" value="KAF1086244.1"/>
    <property type="molecule type" value="Genomic_DNA"/>
</dbReference>
<dbReference type="Gene3D" id="1.20.120.420">
    <property type="entry name" value="translation initiation factor eif-2b, domain 1"/>
    <property type="match status" value="1"/>
</dbReference>
<dbReference type="AlphaFoldDB" id="A0A9D2WRS0"/>
<dbReference type="Proteomes" id="UP000798488">
    <property type="component" value="Unassembled WGS sequence"/>
</dbReference>
<dbReference type="Pfam" id="PF01008">
    <property type="entry name" value="IF-2B"/>
    <property type="match status" value="1"/>
</dbReference>
<accession>A0A9D2WRS0</accession>
<dbReference type="PANTHER" id="PTHR45860">
    <property type="entry name" value="TRANSLATION INITIATION FACTOR EIF-2B SUBUNIT ALPHA"/>
    <property type="match status" value="1"/>
</dbReference>
<dbReference type="InterPro" id="IPR000649">
    <property type="entry name" value="IF-2B-related"/>
</dbReference>
<comment type="similarity">
    <text evidence="1 4">Belongs to the eIF-2B alpha/beta/delta subunits family.</text>
</comment>
<evidence type="ECO:0000313" key="6">
    <source>
        <dbReference type="Proteomes" id="UP000798488"/>
    </source>
</evidence>
<dbReference type="InterPro" id="IPR042529">
    <property type="entry name" value="IF_2B-like_C"/>
</dbReference>
<evidence type="ECO:0000313" key="5">
    <source>
        <dbReference type="EMBL" id="KAF1086244.1"/>
    </source>
</evidence>
<proteinExistence type="inferred from homology"/>
<dbReference type="Gene3D" id="3.40.50.10470">
    <property type="entry name" value="Translation initiation factor eif-2b, domain 2"/>
    <property type="match status" value="1"/>
</dbReference>
<evidence type="ECO:0000256" key="4">
    <source>
        <dbReference type="RuleBase" id="RU003814"/>
    </source>
</evidence>
<keyword evidence="6" id="KW-1185">Reference proteome</keyword>
<evidence type="ECO:0000256" key="2">
    <source>
        <dbReference type="ARBA" id="ARBA00022540"/>
    </source>
</evidence>
<organism evidence="5 6">
    <name type="scientific">Sporotomaculum syntrophicum</name>
    <dbReference type="NCBI Taxonomy" id="182264"/>
    <lineage>
        <taxon>Bacteria</taxon>
        <taxon>Bacillati</taxon>
        <taxon>Bacillota</taxon>
        <taxon>Clostridia</taxon>
        <taxon>Eubacteriales</taxon>
        <taxon>Desulfallaceae</taxon>
        <taxon>Sporotomaculum</taxon>
    </lineage>
</organism>
<dbReference type="EC" id="5.3.1.23" evidence="5"/>
<keyword evidence="3" id="KW-0648">Protein biosynthesis</keyword>
<dbReference type="InterPro" id="IPR051501">
    <property type="entry name" value="eIF2B_alpha/beta/delta"/>
</dbReference>
<name>A0A9D2WRS0_9FIRM</name>
<gene>
    <name evidence="5" type="primary">mtnA_2</name>
    <name evidence="5" type="ORF">SPSYN_00988</name>
</gene>
<keyword evidence="5" id="KW-0413">Isomerase</keyword>
<comment type="caution">
    <text evidence="5">The sequence shown here is derived from an EMBL/GenBank/DDBJ whole genome shotgun (WGS) entry which is preliminary data.</text>
</comment>
<sequence length="287" mass="31272">MKPLLDDIDAIITNRTSGASELAVQALQALAKSVKTSQAATPELFTSELQEVIAALAKCRPTMATIYNAVHRFQQQLQTCVELSSTLPELQNYCMKALDQLKKDVIVNKKQSIINAANFINTGTTIATCSYSSTLVDAIHNAVLQGKTMLLLVMKSQAGAISYGEQSRLRFAADGLNCRVIPDDILPDSLDGVDLVLLGADTVFKDGSVLNGYPSLKLAETAAVHNPTVPVYVICDSLKFSLDRRLDKIEEGFEAIPFKFITGLISEDGVFKKEKMLDYLSSRAIYS</sequence>
<dbReference type="GO" id="GO:0003743">
    <property type="term" value="F:translation initiation factor activity"/>
    <property type="evidence" value="ECO:0007669"/>
    <property type="project" value="UniProtKB-KW"/>
</dbReference>
<keyword evidence="2" id="KW-0396">Initiation factor</keyword>
<dbReference type="InterPro" id="IPR037171">
    <property type="entry name" value="NagB/RpiA_transferase-like"/>
</dbReference>
<evidence type="ECO:0000256" key="3">
    <source>
        <dbReference type="ARBA" id="ARBA00022917"/>
    </source>
</evidence>
<dbReference type="InterPro" id="IPR027363">
    <property type="entry name" value="M1Pi_N"/>
</dbReference>